<gene>
    <name evidence="2" type="ORF">SAMN05216251_1194</name>
</gene>
<reference evidence="2 3" key="1">
    <citation type="submission" date="2016-10" db="EMBL/GenBank/DDBJ databases">
        <authorList>
            <person name="de Groot N.N."/>
        </authorList>
    </citation>
    <scope>NUCLEOTIDE SEQUENCE [LARGE SCALE GENOMIC DNA]</scope>
    <source>
        <strain evidence="2 3">CGMCC 4.3510</strain>
    </source>
</reference>
<protein>
    <submittedName>
        <fullName evidence="2">Uncharacterized protein</fullName>
    </submittedName>
</protein>
<dbReference type="STRING" id="380248.SAMN05216251_1194"/>
<keyword evidence="3" id="KW-1185">Reference proteome</keyword>
<name>A0A1I2JP27_9ACTN</name>
<proteinExistence type="predicted"/>
<organism evidence="2 3">
    <name type="scientific">Actinacidiphila alni</name>
    <dbReference type="NCBI Taxonomy" id="380248"/>
    <lineage>
        <taxon>Bacteria</taxon>
        <taxon>Bacillati</taxon>
        <taxon>Actinomycetota</taxon>
        <taxon>Actinomycetes</taxon>
        <taxon>Kitasatosporales</taxon>
        <taxon>Streptomycetaceae</taxon>
        <taxon>Actinacidiphila</taxon>
    </lineage>
</organism>
<accession>A0A1I2JP27</accession>
<dbReference type="RefSeq" id="WP_245796394.1">
    <property type="nucleotide sequence ID" value="NZ_FONG01000019.1"/>
</dbReference>
<evidence type="ECO:0000256" key="1">
    <source>
        <dbReference type="SAM" id="MobiDB-lite"/>
    </source>
</evidence>
<feature type="compositionally biased region" description="Basic residues" evidence="1">
    <location>
        <begin position="9"/>
        <end position="34"/>
    </location>
</feature>
<dbReference type="EMBL" id="FONG01000019">
    <property type="protein sequence ID" value="SFF55989.1"/>
    <property type="molecule type" value="Genomic_DNA"/>
</dbReference>
<dbReference type="Proteomes" id="UP000199323">
    <property type="component" value="Unassembled WGS sequence"/>
</dbReference>
<dbReference type="AlphaFoldDB" id="A0A1I2JP27"/>
<sequence>MSSTTNRTAARRTDRRRSTARSTVRPRHSAAHRRALRREAATVVALLLDEADFAAMTEYQTFAFDDYPRYLHAVDAFLRHLHAQGSHVAVTLFDPDGYAAYCTTTRQPPDSATTRTRYTAEATAAGPAVTYTRQPVSLLRAQLAHEADRRATWESATDALTRAGTCPDCGQDVAHCTFDRASDTLLRLVETVGPGRHHIVCSLPSDDGPLLAAVHVEADTDGMVHLAENDALVLCTVMAASTATGRAGGVVLRTTHTDERPDVVRGWSLHDGTLHPLTEAEVFNAYCTDAATGDPVPPEPGVVYQAGLPLPPPRIDHTG</sequence>
<feature type="region of interest" description="Disordered" evidence="1">
    <location>
        <begin position="1"/>
        <end position="34"/>
    </location>
</feature>
<evidence type="ECO:0000313" key="3">
    <source>
        <dbReference type="Proteomes" id="UP000199323"/>
    </source>
</evidence>
<evidence type="ECO:0000313" key="2">
    <source>
        <dbReference type="EMBL" id="SFF55989.1"/>
    </source>
</evidence>